<keyword evidence="1" id="KW-0812">Transmembrane</keyword>
<feature type="non-terminal residue" evidence="2">
    <location>
        <position position="111"/>
    </location>
</feature>
<accession>A0A0A9X2Q4</accession>
<feature type="transmembrane region" description="Helical" evidence="1">
    <location>
        <begin position="39"/>
        <end position="58"/>
    </location>
</feature>
<evidence type="ECO:0000256" key="1">
    <source>
        <dbReference type="SAM" id="Phobius"/>
    </source>
</evidence>
<dbReference type="AlphaFoldDB" id="A0A0A9X2Q4"/>
<feature type="transmembrane region" description="Helical" evidence="1">
    <location>
        <begin position="65"/>
        <end position="87"/>
    </location>
</feature>
<dbReference type="EMBL" id="GBHO01029658">
    <property type="protein sequence ID" value="JAG13946.1"/>
    <property type="molecule type" value="Transcribed_RNA"/>
</dbReference>
<gene>
    <name evidence="2" type="ORF">CM83_4796</name>
</gene>
<proteinExistence type="predicted"/>
<keyword evidence="1" id="KW-0472">Membrane</keyword>
<organism evidence="2">
    <name type="scientific">Lygus hesperus</name>
    <name type="common">Western plant bug</name>
    <dbReference type="NCBI Taxonomy" id="30085"/>
    <lineage>
        <taxon>Eukaryota</taxon>
        <taxon>Metazoa</taxon>
        <taxon>Ecdysozoa</taxon>
        <taxon>Arthropoda</taxon>
        <taxon>Hexapoda</taxon>
        <taxon>Insecta</taxon>
        <taxon>Pterygota</taxon>
        <taxon>Neoptera</taxon>
        <taxon>Paraneoptera</taxon>
        <taxon>Hemiptera</taxon>
        <taxon>Heteroptera</taxon>
        <taxon>Panheteroptera</taxon>
        <taxon>Cimicomorpha</taxon>
        <taxon>Miridae</taxon>
        <taxon>Mirini</taxon>
        <taxon>Lygus</taxon>
    </lineage>
</organism>
<sequence>EQLGLLCWVSAGCSALSSYLDYYDDLQHHNYLHLVPIDVFPRVMPLVIVFVVSTLFALGLEASHLLNVISTILFWATFALFTASSLINYKNNFAELSLSAETVSKSVLGAA</sequence>
<reference evidence="2" key="1">
    <citation type="journal article" date="2014" name="PLoS ONE">
        <title>Transcriptome-Based Identification of ABC Transporters in the Western Tarnished Plant Bug Lygus hesperus.</title>
        <authorList>
            <person name="Hull J.J."/>
            <person name="Chaney K."/>
            <person name="Geib S.M."/>
            <person name="Fabrick J.A."/>
            <person name="Brent C.S."/>
            <person name="Walsh D."/>
            <person name="Lavine L.C."/>
        </authorList>
    </citation>
    <scope>NUCLEOTIDE SEQUENCE</scope>
</reference>
<reference evidence="2" key="2">
    <citation type="submission" date="2014-07" db="EMBL/GenBank/DDBJ databases">
        <authorList>
            <person name="Hull J."/>
        </authorList>
    </citation>
    <scope>NUCLEOTIDE SEQUENCE</scope>
</reference>
<keyword evidence="1" id="KW-1133">Transmembrane helix</keyword>
<feature type="non-terminal residue" evidence="2">
    <location>
        <position position="1"/>
    </location>
</feature>
<evidence type="ECO:0000313" key="2">
    <source>
        <dbReference type="EMBL" id="JAG13946.1"/>
    </source>
</evidence>
<name>A0A0A9X2Q4_LYGHE</name>
<protein>
    <submittedName>
        <fullName evidence="2">Uncharacterized protein</fullName>
    </submittedName>
</protein>